<accession>A0A8J3Y963</accession>
<dbReference type="Gene3D" id="3.30.565.10">
    <property type="entry name" value="Histidine kinase-like ATPase, C-terminal domain"/>
    <property type="match status" value="1"/>
</dbReference>
<dbReference type="RefSeq" id="WP_203939078.1">
    <property type="nucleotide sequence ID" value="NZ_BAAAGJ010000002.1"/>
</dbReference>
<sequence>MAEPVTVVDRAFVSTEITLVRHEISARASAAGLHGDRLDGFVLAVNEVITNVVLHAGGQGWIRLDVDAAAVVCVVADAGAGIPDSHLGMPDLPDAFEVGGRGIWLAHQLCDAVTIDTGPAGTTVAMRADLPPRDSRRNHGDTRRAGHDTPRSPNAGPREPGTGTRESPGKRPALS</sequence>
<dbReference type="InterPro" id="IPR050267">
    <property type="entry name" value="Anti-sigma-factor_SerPK"/>
</dbReference>
<organism evidence="4 5">
    <name type="scientific">Spirilliplanes yamanashiensis</name>
    <dbReference type="NCBI Taxonomy" id="42233"/>
    <lineage>
        <taxon>Bacteria</taxon>
        <taxon>Bacillati</taxon>
        <taxon>Actinomycetota</taxon>
        <taxon>Actinomycetes</taxon>
        <taxon>Micromonosporales</taxon>
        <taxon>Micromonosporaceae</taxon>
        <taxon>Spirilliplanes</taxon>
    </lineage>
</organism>
<dbReference type="SUPFAM" id="SSF55874">
    <property type="entry name" value="ATPase domain of HSP90 chaperone/DNA topoisomerase II/histidine kinase"/>
    <property type="match status" value="1"/>
</dbReference>
<dbReference type="Pfam" id="PF13581">
    <property type="entry name" value="HATPase_c_2"/>
    <property type="match status" value="1"/>
</dbReference>
<evidence type="ECO:0000313" key="4">
    <source>
        <dbReference type="EMBL" id="GIJ03814.1"/>
    </source>
</evidence>
<feature type="compositionally biased region" description="Basic and acidic residues" evidence="2">
    <location>
        <begin position="130"/>
        <end position="150"/>
    </location>
</feature>
<dbReference type="EMBL" id="BOOY01000025">
    <property type="protein sequence ID" value="GIJ03814.1"/>
    <property type="molecule type" value="Genomic_DNA"/>
</dbReference>
<dbReference type="PANTHER" id="PTHR35526">
    <property type="entry name" value="ANTI-SIGMA-F FACTOR RSBW-RELATED"/>
    <property type="match status" value="1"/>
</dbReference>
<keyword evidence="1" id="KW-0723">Serine/threonine-protein kinase</keyword>
<reference evidence="4" key="1">
    <citation type="submission" date="2021-01" db="EMBL/GenBank/DDBJ databases">
        <title>Whole genome shotgun sequence of Spirilliplanes yamanashiensis NBRC 15828.</title>
        <authorList>
            <person name="Komaki H."/>
            <person name="Tamura T."/>
        </authorList>
    </citation>
    <scope>NUCLEOTIDE SEQUENCE</scope>
    <source>
        <strain evidence="4">NBRC 15828</strain>
    </source>
</reference>
<proteinExistence type="predicted"/>
<comment type="caution">
    <text evidence="4">The sequence shown here is derived from an EMBL/GenBank/DDBJ whole genome shotgun (WGS) entry which is preliminary data.</text>
</comment>
<evidence type="ECO:0000256" key="1">
    <source>
        <dbReference type="ARBA" id="ARBA00022527"/>
    </source>
</evidence>
<feature type="domain" description="Histidine kinase/HSP90-like ATPase" evidence="3">
    <location>
        <begin position="17"/>
        <end position="127"/>
    </location>
</feature>
<keyword evidence="1" id="KW-0808">Transferase</keyword>
<dbReference type="AlphaFoldDB" id="A0A8J3Y963"/>
<dbReference type="CDD" id="cd16936">
    <property type="entry name" value="HATPase_RsbW-like"/>
    <property type="match status" value="1"/>
</dbReference>
<name>A0A8J3Y963_9ACTN</name>
<evidence type="ECO:0000259" key="3">
    <source>
        <dbReference type="Pfam" id="PF13581"/>
    </source>
</evidence>
<keyword evidence="5" id="KW-1185">Reference proteome</keyword>
<dbReference type="PANTHER" id="PTHR35526:SF3">
    <property type="entry name" value="ANTI-SIGMA-F FACTOR RSBW"/>
    <property type="match status" value="1"/>
</dbReference>
<dbReference type="Proteomes" id="UP000652013">
    <property type="component" value="Unassembled WGS sequence"/>
</dbReference>
<evidence type="ECO:0000313" key="5">
    <source>
        <dbReference type="Proteomes" id="UP000652013"/>
    </source>
</evidence>
<dbReference type="InterPro" id="IPR003594">
    <property type="entry name" value="HATPase_dom"/>
</dbReference>
<gene>
    <name evidence="4" type="ORF">Sya03_31660</name>
</gene>
<dbReference type="InterPro" id="IPR036890">
    <property type="entry name" value="HATPase_C_sf"/>
</dbReference>
<feature type="region of interest" description="Disordered" evidence="2">
    <location>
        <begin position="123"/>
        <end position="175"/>
    </location>
</feature>
<evidence type="ECO:0000256" key="2">
    <source>
        <dbReference type="SAM" id="MobiDB-lite"/>
    </source>
</evidence>
<keyword evidence="1" id="KW-0418">Kinase</keyword>
<protein>
    <recommendedName>
        <fullName evidence="3">Histidine kinase/HSP90-like ATPase domain-containing protein</fullName>
    </recommendedName>
</protein>
<dbReference type="GO" id="GO:0004674">
    <property type="term" value="F:protein serine/threonine kinase activity"/>
    <property type="evidence" value="ECO:0007669"/>
    <property type="project" value="UniProtKB-KW"/>
</dbReference>